<evidence type="ECO:0000313" key="2">
    <source>
        <dbReference type="Proteomes" id="UP000221506"/>
    </source>
</evidence>
<accession>A0A1W6DYL1</accession>
<proteinExistence type="predicted"/>
<name>A0A1W6DYL1_9CAUD</name>
<dbReference type="GO" id="GO:0016787">
    <property type="term" value="F:hydrolase activity"/>
    <property type="evidence" value="ECO:0007669"/>
    <property type="project" value="UniProtKB-KW"/>
</dbReference>
<dbReference type="EMBL" id="KY914485">
    <property type="protein sequence ID" value="ARK07995.1"/>
    <property type="molecule type" value="Genomic_DNA"/>
</dbReference>
<organism evidence="1 2">
    <name type="scientific">Aeromonas phage phiA8-29</name>
    <dbReference type="NCBI Taxonomy" id="1978922"/>
    <lineage>
        <taxon>Viruses</taxon>
        <taxon>Duplodnaviria</taxon>
        <taxon>Heunggongvirae</taxon>
        <taxon>Uroviricota</taxon>
        <taxon>Caudoviricetes</taxon>
        <taxon>Pantevenvirales</taxon>
        <taxon>Ackermannviridae</taxon>
        <taxon>Tedavirus</taxon>
        <taxon>Tedavirus A829</taxon>
    </lineage>
</organism>
<dbReference type="Gene3D" id="1.10.3420.10">
    <property type="entry name" value="putative ntp pyrophosphohydrolase like domain"/>
    <property type="match status" value="1"/>
</dbReference>
<keyword evidence="1" id="KW-0378">Hydrolase</keyword>
<keyword evidence="2" id="KW-1185">Reference proteome</keyword>
<gene>
    <name evidence="1" type="ORF">phiA829_175</name>
</gene>
<protein>
    <submittedName>
        <fullName evidence="1">Putative nucleoside triphosphate pyrophosphohydrolase</fullName>
    </submittedName>
</protein>
<sequence length="269" mass="30470">MQNSSIATTLKMVADLNRCFGNEPWYEIRGEEPPRFHTYLNGQVSLIIEEMYEELHLAESQEDIAGMLDAIGDSITVIDGLAHKAGFFKHDLGRFDIATDCLAFGALRDSVQLYNIKNFGKIPHFISDNEVSQIAFELWASHRAFIEAYSIQKGFDPLKVYEEVHESNMSKFCNTVEEAHQSLMKYFNQYGLVSAATDSFARDVTSFTEDDDLRVEEVNGVYVIKTNREVKMGEKVVKAGKFLKGINFKEPDFSNPGRFELARLVAPVL</sequence>
<dbReference type="Proteomes" id="UP000221506">
    <property type="component" value="Segment"/>
</dbReference>
<reference evidence="1 2" key="1">
    <citation type="submission" date="2017-04" db="EMBL/GenBank/DDBJ databases">
        <title>Complete genome sequence and characterization of temperature-dependent bacteriophage phiA8-29 infecting Aeromonas.</title>
        <authorList>
            <person name="He Y."/>
            <person name="Yang H."/>
        </authorList>
    </citation>
    <scope>NUCLEOTIDE SEQUENCE [LARGE SCALE GENOMIC DNA]</scope>
</reference>
<evidence type="ECO:0000313" key="1">
    <source>
        <dbReference type="EMBL" id="ARK07995.1"/>
    </source>
</evidence>
<dbReference type="InterPro" id="IPR023292">
    <property type="entry name" value="NTP_PyroPHydrolase-like_dom_sf"/>
</dbReference>